<dbReference type="InterPro" id="IPR021731">
    <property type="entry name" value="AMIN_dom"/>
</dbReference>
<evidence type="ECO:0000256" key="1">
    <source>
        <dbReference type="ARBA" id="ARBA00022801"/>
    </source>
</evidence>
<protein>
    <recommendedName>
        <fullName evidence="2">MurNAc-LAA domain-containing protein</fullName>
    </recommendedName>
</protein>
<reference evidence="3 4" key="1">
    <citation type="submission" date="2019-03" db="EMBL/GenBank/DDBJ databases">
        <title>Metabolic potential of uncultured bacteria and archaea associated with petroleum seepage in deep-sea sediments.</title>
        <authorList>
            <person name="Dong X."/>
            <person name="Hubert C."/>
        </authorList>
    </citation>
    <scope>NUCLEOTIDE SEQUENCE [LARGE SCALE GENOMIC DNA]</scope>
    <source>
        <strain evidence="3">E44_bin18</strain>
    </source>
</reference>
<dbReference type="SUPFAM" id="SSF53187">
    <property type="entry name" value="Zn-dependent exopeptidases"/>
    <property type="match status" value="1"/>
</dbReference>
<evidence type="ECO:0000259" key="2">
    <source>
        <dbReference type="SMART" id="SM00646"/>
    </source>
</evidence>
<dbReference type="EMBL" id="SOJN01000146">
    <property type="protein sequence ID" value="TET43830.1"/>
    <property type="molecule type" value="Genomic_DNA"/>
</dbReference>
<name>A0A523UMS1_UNCT6</name>
<dbReference type="AlphaFoldDB" id="A0A523UMS1"/>
<dbReference type="PANTHER" id="PTHR30404">
    <property type="entry name" value="N-ACETYLMURAMOYL-L-ALANINE AMIDASE"/>
    <property type="match status" value="1"/>
</dbReference>
<dbReference type="GO" id="GO:0030288">
    <property type="term" value="C:outer membrane-bounded periplasmic space"/>
    <property type="evidence" value="ECO:0007669"/>
    <property type="project" value="TreeGrafter"/>
</dbReference>
<dbReference type="PANTHER" id="PTHR30404:SF0">
    <property type="entry name" value="N-ACETYLMURAMOYL-L-ALANINE AMIDASE AMIC"/>
    <property type="match status" value="1"/>
</dbReference>
<dbReference type="Gene3D" id="2.60.40.3500">
    <property type="match status" value="1"/>
</dbReference>
<dbReference type="CDD" id="cd02696">
    <property type="entry name" value="MurNAc-LAA"/>
    <property type="match status" value="1"/>
</dbReference>
<evidence type="ECO:0000313" key="4">
    <source>
        <dbReference type="Proteomes" id="UP000315525"/>
    </source>
</evidence>
<dbReference type="GO" id="GO:0009253">
    <property type="term" value="P:peptidoglycan catabolic process"/>
    <property type="evidence" value="ECO:0007669"/>
    <property type="project" value="InterPro"/>
</dbReference>
<dbReference type="Gene3D" id="3.40.630.40">
    <property type="entry name" value="Zn-dependent exopeptidases"/>
    <property type="match status" value="1"/>
</dbReference>
<dbReference type="GO" id="GO:0008745">
    <property type="term" value="F:N-acetylmuramoyl-L-alanine amidase activity"/>
    <property type="evidence" value="ECO:0007669"/>
    <property type="project" value="InterPro"/>
</dbReference>
<dbReference type="SMART" id="SM00646">
    <property type="entry name" value="Ami_3"/>
    <property type="match status" value="1"/>
</dbReference>
<dbReference type="Pfam" id="PF01520">
    <property type="entry name" value="Amidase_3"/>
    <property type="match status" value="1"/>
</dbReference>
<dbReference type="InterPro" id="IPR050695">
    <property type="entry name" value="N-acetylmuramoyl_amidase_3"/>
</dbReference>
<accession>A0A523UMS1</accession>
<dbReference type="FunFam" id="3.40.630.40:FF:000005">
    <property type="entry name" value="N-acetylmuramoyl-L-alanine amidase (AmiA)"/>
    <property type="match status" value="1"/>
</dbReference>
<gene>
    <name evidence="3" type="ORF">E3J62_12165</name>
</gene>
<sequence>MDNSFKNILILITLLVLPAIGAAASIAVFSDGVVYNAESYKIGEDEYISAEALAKVFRGRLQWNDKLHKGKLTFSGHSVVLIPDNPFVLVDKGFLSIPVTPQLHGGKLMISVLTVPAIFSKASGKKVVWDPEARTLLIGRGAPNIKGIRFSSSPSGTKVVLDLTKPLKYRPRSLPKNKFEVFLEGGVLNSSDISAKSCPGLIRSVDAETTDDGARVVFHLNKRHVKAKVLSLKGPNRLLVTFTPGRKEVVVEKRALEVIVVDPGHGGRDPGAVGRTGLCEKTVTLDIGKRVAELLRRKLHVKVILTRTKDEFVSLAERAKIANENKADLFVSIHCNASLKRESGGTETYFLSVAKTDWARAVEARENAVIKFELPEAAGDTASLDYILWDMAQNEFLNESSEFAEVIQKELTSRFRIEDRGLNQAGFYVLKGCYMPAILVELAFISNRKEEKLLKKDSFRGKAAQGIYEGIKSFKKAYERKLNL</sequence>
<organism evidence="3 4">
    <name type="scientific">candidate division TA06 bacterium</name>
    <dbReference type="NCBI Taxonomy" id="2250710"/>
    <lineage>
        <taxon>Bacteria</taxon>
        <taxon>Bacteria division TA06</taxon>
    </lineage>
</organism>
<dbReference type="Pfam" id="PF11741">
    <property type="entry name" value="AMIN"/>
    <property type="match status" value="1"/>
</dbReference>
<proteinExistence type="predicted"/>
<dbReference type="Proteomes" id="UP000315525">
    <property type="component" value="Unassembled WGS sequence"/>
</dbReference>
<dbReference type="InterPro" id="IPR002508">
    <property type="entry name" value="MurNAc-LAA_cat"/>
</dbReference>
<comment type="caution">
    <text evidence="3">The sequence shown here is derived from an EMBL/GenBank/DDBJ whole genome shotgun (WGS) entry which is preliminary data.</text>
</comment>
<feature type="domain" description="MurNAc-LAA" evidence="2">
    <location>
        <begin position="319"/>
        <end position="472"/>
    </location>
</feature>
<dbReference type="InterPro" id="IPR036582">
    <property type="entry name" value="Mao_N_sf"/>
</dbReference>
<evidence type="ECO:0000313" key="3">
    <source>
        <dbReference type="EMBL" id="TET43830.1"/>
    </source>
</evidence>
<dbReference type="SUPFAM" id="SSF55383">
    <property type="entry name" value="Copper amine oxidase, domain N"/>
    <property type="match status" value="1"/>
</dbReference>
<keyword evidence="1" id="KW-0378">Hydrolase</keyword>